<proteinExistence type="predicted"/>
<dbReference type="AlphaFoldDB" id="A0A5A7NZX8"/>
<organism evidence="3 4">
    <name type="scientific">Striga asiatica</name>
    <name type="common">Asiatic witchweed</name>
    <name type="synonym">Buchnera asiatica</name>
    <dbReference type="NCBI Taxonomy" id="4170"/>
    <lineage>
        <taxon>Eukaryota</taxon>
        <taxon>Viridiplantae</taxon>
        <taxon>Streptophyta</taxon>
        <taxon>Embryophyta</taxon>
        <taxon>Tracheophyta</taxon>
        <taxon>Spermatophyta</taxon>
        <taxon>Magnoliopsida</taxon>
        <taxon>eudicotyledons</taxon>
        <taxon>Gunneridae</taxon>
        <taxon>Pentapetalae</taxon>
        <taxon>asterids</taxon>
        <taxon>lamiids</taxon>
        <taxon>Lamiales</taxon>
        <taxon>Orobanchaceae</taxon>
        <taxon>Buchnereae</taxon>
        <taxon>Striga</taxon>
    </lineage>
</organism>
<keyword evidence="4" id="KW-1185">Reference proteome</keyword>
<feature type="compositionally biased region" description="Basic and acidic residues" evidence="1">
    <location>
        <begin position="224"/>
        <end position="236"/>
    </location>
</feature>
<sequence>MPRALQGVGTLYALGTRAVADLVVAHTAESLSPTDLRLFLRLFFRSGLAARADLALVFPSGAASRFNRLIVRERDSFVELLSRYRSDGNLTTLPTGFDPTHFAKSGKKGTDSGEPIWGRRNRGNSSESDGLSYGSVVGFDADELDPENALSGFLDHVPMGLRRWACYPMLLGRVWRNFKNVILVDIKDVLLLGDPLGRVKNHSPESVFLKGLAAQSSSGKHGRRNSEKSEWTRKNSVDPGVVMGGLKGVRRFSNAMLTDIVRFSIQHRKKKNSVTESSIFNHLVGNEHVLKDVNLVVSAESLPEVSSLALSGSKPGSHLFSKNYGVIRRGNSNLDLISSMVMKHICSFPIDSKVYSDC</sequence>
<dbReference type="Proteomes" id="UP000325081">
    <property type="component" value="Unassembled WGS sequence"/>
</dbReference>
<feature type="region of interest" description="Disordered" evidence="1">
    <location>
        <begin position="101"/>
        <end position="129"/>
    </location>
</feature>
<dbReference type="PANTHER" id="PTHR34960:SF1">
    <property type="entry name" value="EMB|CAB68146.1-RELATED"/>
    <property type="match status" value="1"/>
</dbReference>
<name>A0A5A7NZX8_STRAF</name>
<dbReference type="PANTHER" id="PTHR34960">
    <property type="entry name" value="EMB|CAB68146.1-RELATED"/>
    <property type="match status" value="1"/>
</dbReference>
<evidence type="ECO:0000313" key="3">
    <source>
        <dbReference type="EMBL" id="GER25864.1"/>
    </source>
</evidence>
<protein>
    <submittedName>
        <fullName evidence="3">tRNA 2-selenouridine synthase</fullName>
    </submittedName>
</protein>
<feature type="domain" description="DUF7780" evidence="2">
    <location>
        <begin position="3"/>
        <end position="301"/>
    </location>
</feature>
<accession>A0A5A7NZX8</accession>
<dbReference type="InterPro" id="IPR056682">
    <property type="entry name" value="DUF7780"/>
</dbReference>
<feature type="region of interest" description="Disordered" evidence="1">
    <location>
        <begin position="214"/>
        <end position="236"/>
    </location>
</feature>
<dbReference type="EMBL" id="BKCP01000558">
    <property type="protein sequence ID" value="GER25864.1"/>
    <property type="molecule type" value="Genomic_DNA"/>
</dbReference>
<evidence type="ECO:0000313" key="4">
    <source>
        <dbReference type="Proteomes" id="UP000325081"/>
    </source>
</evidence>
<dbReference type="OrthoDB" id="1921707at2759"/>
<evidence type="ECO:0000259" key="2">
    <source>
        <dbReference type="Pfam" id="PF25002"/>
    </source>
</evidence>
<dbReference type="Pfam" id="PF25002">
    <property type="entry name" value="DUF7780"/>
    <property type="match status" value="1"/>
</dbReference>
<comment type="caution">
    <text evidence="3">The sequence shown here is derived from an EMBL/GenBank/DDBJ whole genome shotgun (WGS) entry which is preliminary data.</text>
</comment>
<gene>
    <name evidence="3" type="ORF">STAS_01467</name>
</gene>
<reference evidence="4" key="1">
    <citation type="journal article" date="2019" name="Curr. Biol.">
        <title>Genome Sequence of Striga asiatica Provides Insight into the Evolution of Plant Parasitism.</title>
        <authorList>
            <person name="Yoshida S."/>
            <person name="Kim S."/>
            <person name="Wafula E.K."/>
            <person name="Tanskanen J."/>
            <person name="Kim Y.M."/>
            <person name="Honaas L."/>
            <person name="Yang Z."/>
            <person name="Spallek T."/>
            <person name="Conn C.E."/>
            <person name="Ichihashi Y."/>
            <person name="Cheong K."/>
            <person name="Cui S."/>
            <person name="Der J.P."/>
            <person name="Gundlach H."/>
            <person name="Jiao Y."/>
            <person name="Hori C."/>
            <person name="Ishida J.K."/>
            <person name="Kasahara H."/>
            <person name="Kiba T."/>
            <person name="Kim M.S."/>
            <person name="Koo N."/>
            <person name="Laohavisit A."/>
            <person name="Lee Y.H."/>
            <person name="Lumba S."/>
            <person name="McCourt P."/>
            <person name="Mortimer J.C."/>
            <person name="Mutuku J.M."/>
            <person name="Nomura T."/>
            <person name="Sasaki-Sekimoto Y."/>
            <person name="Seto Y."/>
            <person name="Wang Y."/>
            <person name="Wakatake T."/>
            <person name="Sakakibara H."/>
            <person name="Demura T."/>
            <person name="Yamaguchi S."/>
            <person name="Yoneyama K."/>
            <person name="Manabe R.I."/>
            <person name="Nelson D.C."/>
            <person name="Schulman A.H."/>
            <person name="Timko M.P."/>
            <person name="dePamphilis C.W."/>
            <person name="Choi D."/>
            <person name="Shirasu K."/>
        </authorList>
    </citation>
    <scope>NUCLEOTIDE SEQUENCE [LARGE SCALE GENOMIC DNA]</scope>
    <source>
        <strain evidence="4">cv. UVA1</strain>
    </source>
</reference>
<evidence type="ECO:0000256" key="1">
    <source>
        <dbReference type="SAM" id="MobiDB-lite"/>
    </source>
</evidence>